<protein>
    <submittedName>
        <fullName evidence="1">Uncharacterized protein</fullName>
    </submittedName>
</protein>
<proteinExistence type="predicted"/>
<dbReference type="RefSeq" id="WP_207689618.1">
    <property type="nucleotide sequence ID" value="NZ_CP061799.1"/>
</dbReference>
<name>A0A975BE38_9BACT</name>
<accession>A0A975BE38</accession>
<reference evidence="1" key="1">
    <citation type="journal article" date="2021" name="Microb. Physiol.">
        <title>Proteogenomic Insights into the Physiology of Marine, Sulfate-Reducing, Filamentous Desulfonema limicola and Desulfonema magnum.</title>
        <authorList>
            <person name="Schnaars V."/>
            <person name="Wohlbrand L."/>
            <person name="Scheve S."/>
            <person name="Hinrichs C."/>
            <person name="Reinhardt R."/>
            <person name="Rabus R."/>
        </authorList>
    </citation>
    <scope>NUCLEOTIDE SEQUENCE</scope>
    <source>
        <strain evidence="1">5ac10</strain>
    </source>
</reference>
<evidence type="ECO:0000313" key="1">
    <source>
        <dbReference type="EMBL" id="QTA83827.1"/>
    </source>
</evidence>
<gene>
    <name evidence="1" type="ORF">dnl_62450</name>
</gene>
<organism evidence="1 2">
    <name type="scientific">Desulfonema limicola</name>
    <dbReference type="NCBI Taxonomy" id="45656"/>
    <lineage>
        <taxon>Bacteria</taxon>
        <taxon>Pseudomonadati</taxon>
        <taxon>Thermodesulfobacteriota</taxon>
        <taxon>Desulfobacteria</taxon>
        <taxon>Desulfobacterales</taxon>
        <taxon>Desulfococcaceae</taxon>
        <taxon>Desulfonema</taxon>
    </lineage>
</organism>
<evidence type="ECO:0000313" key="2">
    <source>
        <dbReference type="Proteomes" id="UP000663720"/>
    </source>
</evidence>
<keyword evidence="2" id="KW-1185">Reference proteome</keyword>
<dbReference type="EMBL" id="CP061799">
    <property type="protein sequence ID" value="QTA83827.1"/>
    <property type="molecule type" value="Genomic_DNA"/>
</dbReference>
<dbReference type="Proteomes" id="UP000663720">
    <property type="component" value="Chromosome"/>
</dbReference>
<sequence length="99" mass="11448">MNMEDTKKRFQTYLYVKTESDIIDFFNGLRKNDKRMVFISAMRMYMAGTGHYLRNNSADSIRKPAIPIIRDKGDHPGKVFSNDKEIEVLEGLSRLADGE</sequence>
<dbReference type="AlphaFoldDB" id="A0A975BE38"/>
<dbReference type="KEGG" id="dli:dnl_62450"/>